<proteinExistence type="inferred from homology"/>
<dbReference type="PANTHER" id="PTHR43140:SF1">
    <property type="entry name" value="TYPE I RESTRICTION ENZYME ECOKI SPECIFICITY SUBUNIT"/>
    <property type="match status" value="1"/>
</dbReference>
<evidence type="ECO:0000256" key="4">
    <source>
        <dbReference type="ARBA" id="ARBA00038652"/>
    </source>
</evidence>
<sequence>MDTKALRQKILDLAIRGKLVPQDPNDEPASVLLERIRAEKQQMVKDGKLKAKDIKNDTVIFLGDDNLHYEKMPDGTVKCIEDEIPYDLPEGWEWARLQSICEPITDGTHKTPTYSDEGFIFLSSKNVTSGHIDWDNIMYIPESLHNELYARLAPQKNDILLAKNGTTGVAAIVNRDCVFDIYVSLALLRIIGYIISPEYLLSTIASSTIQNYFNSSLKGIGVPNLHLEHIRTTLIPVAPINEQNRIAAKLEQLLSFADNIESDKTDLQTTIQLTKSKILDLAIRGKLVPQNPDDEPASVLLDRIRAEKEELIKQGKIKRDKKESVIFKGDDNSYYEKIGDTVTCIDEELPFELPDGWAWVRLQTCCQKEIKRGKSPKYTESSGTLVFAQKCNTKYDGINMDLALYLDESTLVKYPDDEYMQDKDTVINSTGTGTLGRVGIYRRTDNRREMPVVPDSHVTVIRTNNEISAEYIYHFLKAHQHELEKLGEGSTNQKELKPLTLKNLIVALPPYAEQERIIEIITAAFEIMTNIEKSLS</sequence>
<evidence type="ECO:0000256" key="2">
    <source>
        <dbReference type="ARBA" id="ARBA00022747"/>
    </source>
</evidence>
<dbReference type="InterPro" id="IPR051212">
    <property type="entry name" value="Type-I_RE_S_subunit"/>
</dbReference>
<keyword evidence="6" id="KW-0614">Plasmid</keyword>
<dbReference type="Pfam" id="PF01420">
    <property type="entry name" value="Methylase_S"/>
    <property type="match status" value="2"/>
</dbReference>
<evidence type="ECO:0000256" key="3">
    <source>
        <dbReference type="ARBA" id="ARBA00023125"/>
    </source>
</evidence>
<dbReference type="RefSeq" id="WP_013483869.1">
    <property type="nucleotide sequence ID" value="NC_014825.1"/>
</dbReference>
<comment type="similarity">
    <text evidence="1">Belongs to the type-I restriction system S methylase family.</text>
</comment>
<evidence type="ECO:0000259" key="5">
    <source>
        <dbReference type="Pfam" id="PF01420"/>
    </source>
</evidence>
<evidence type="ECO:0000313" key="7">
    <source>
        <dbReference type="Proteomes" id="UP000006919"/>
    </source>
</evidence>
<dbReference type="InterPro" id="IPR000055">
    <property type="entry name" value="Restrct_endonuc_typeI_TRD"/>
</dbReference>
<dbReference type="KEGG" id="ral:Rumal_3906"/>
<organism evidence="6 7">
    <name type="scientific">Ruminococcus albus (strain ATCC 27210 / DSM 20455 / JCM 14654 / NCDO 2250 / 7)</name>
    <dbReference type="NCBI Taxonomy" id="697329"/>
    <lineage>
        <taxon>Bacteria</taxon>
        <taxon>Bacillati</taxon>
        <taxon>Bacillota</taxon>
        <taxon>Clostridia</taxon>
        <taxon>Eubacteriales</taxon>
        <taxon>Oscillospiraceae</taxon>
        <taxon>Ruminococcus</taxon>
    </lineage>
</organism>
<feature type="domain" description="Type I restriction modification DNA specificity" evidence="5">
    <location>
        <begin position="355"/>
        <end position="533"/>
    </location>
</feature>
<accession>E6UKY3</accession>
<protein>
    <submittedName>
        <fullName evidence="6">Restriction modification system DNA specificity domain</fullName>
    </submittedName>
</protein>
<dbReference type="Proteomes" id="UP000006919">
    <property type="component" value="Plasmid pRUMAL02"/>
</dbReference>
<dbReference type="REBASE" id="30861">
    <property type="entry name" value="S3.Ral7ORF3907P"/>
</dbReference>
<dbReference type="PANTHER" id="PTHR43140">
    <property type="entry name" value="TYPE-1 RESTRICTION ENZYME ECOKI SPECIFICITY PROTEIN"/>
    <property type="match status" value="1"/>
</dbReference>
<dbReference type="HOGENOM" id="CLU_021095_10_4_9"/>
<keyword evidence="3" id="KW-0238">DNA-binding</keyword>
<keyword evidence="2" id="KW-0680">Restriction system</keyword>
<evidence type="ECO:0000256" key="1">
    <source>
        <dbReference type="ARBA" id="ARBA00010923"/>
    </source>
</evidence>
<geneLocation type="plasmid" evidence="6 7">
    <name>pRUMAL02</name>
</geneLocation>
<comment type="subunit">
    <text evidence="4">The methyltransferase is composed of M and S polypeptides.</text>
</comment>
<dbReference type="GO" id="GO:0009307">
    <property type="term" value="P:DNA restriction-modification system"/>
    <property type="evidence" value="ECO:0007669"/>
    <property type="project" value="UniProtKB-KW"/>
</dbReference>
<evidence type="ECO:0000313" key="6">
    <source>
        <dbReference type="EMBL" id="ADU24329.1"/>
    </source>
</evidence>
<name>E6UKY3_RUMA7</name>
<feature type="domain" description="Type I restriction modification DNA specificity" evidence="5">
    <location>
        <begin position="89"/>
        <end position="263"/>
    </location>
</feature>
<reference evidence="7" key="1">
    <citation type="journal article" date="2011" name="J. Bacteriol.">
        <title>Complete genome of the cellulolytic ruminal bacterium Ruminococcus albus 7.</title>
        <authorList>
            <person name="Suen G."/>
            <person name="Stevenson D.M."/>
            <person name="Bruce D.C."/>
            <person name="Chertkov O."/>
            <person name="Copeland A."/>
            <person name="Cheng J.F."/>
            <person name="Detter C."/>
            <person name="Detter J.C."/>
            <person name="Goodwin L.A."/>
            <person name="Han C.S."/>
            <person name="Hauser L.J."/>
            <person name="Ivanova N.N."/>
            <person name="Kyrpides N.C."/>
            <person name="Land M.L."/>
            <person name="Lapidus A."/>
            <person name="Lucas S."/>
            <person name="Ovchinnikova G."/>
            <person name="Pitluck S."/>
            <person name="Tapia R."/>
            <person name="Woyke T."/>
            <person name="Boyum J."/>
            <person name="Mead D."/>
            <person name="Weimer P.J."/>
        </authorList>
    </citation>
    <scope>NUCLEOTIDE SEQUENCE [LARGE SCALE GENOMIC DNA]</scope>
    <source>
        <strain evidence="7">ATCC 27210 / DSM 20455 / JCM 14654 / NCDO 2250 / 7</strain>
        <plasmid evidence="7">pRUMAL02</plasmid>
    </source>
</reference>
<dbReference type="EMBL" id="CP002405">
    <property type="protein sequence ID" value="ADU24329.1"/>
    <property type="molecule type" value="Genomic_DNA"/>
</dbReference>
<dbReference type="InterPro" id="IPR044946">
    <property type="entry name" value="Restrct_endonuc_typeI_TRD_sf"/>
</dbReference>
<dbReference type="GO" id="GO:0003677">
    <property type="term" value="F:DNA binding"/>
    <property type="evidence" value="ECO:0007669"/>
    <property type="project" value="UniProtKB-KW"/>
</dbReference>
<dbReference type="SUPFAM" id="SSF116734">
    <property type="entry name" value="DNA methylase specificity domain"/>
    <property type="match status" value="2"/>
</dbReference>
<dbReference type="AlphaFoldDB" id="E6UKY3"/>
<dbReference type="CDD" id="cd17246">
    <property type="entry name" value="RMtype1_S_SonII-TRD2-CR2_like"/>
    <property type="match status" value="1"/>
</dbReference>
<gene>
    <name evidence="6" type="ordered locus">Rumal_3906</name>
</gene>
<dbReference type="Gene3D" id="3.90.220.20">
    <property type="entry name" value="DNA methylase specificity domains"/>
    <property type="match status" value="2"/>
</dbReference>